<evidence type="ECO:0000259" key="1">
    <source>
        <dbReference type="Pfam" id="PF03070"/>
    </source>
</evidence>
<dbReference type="EMBL" id="JBAHYK010002512">
    <property type="protein sequence ID" value="KAL0564920.1"/>
    <property type="molecule type" value="Genomic_DNA"/>
</dbReference>
<proteinExistence type="predicted"/>
<accession>A0ABR3EPW6</accession>
<reference evidence="2 3" key="1">
    <citation type="submission" date="2024-02" db="EMBL/GenBank/DDBJ databases">
        <title>A draft genome for the cacao thread blight pathogen Marasmius crinis-equi.</title>
        <authorList>
            <person name="Cohen S.P."/>
            <person name="Baruah I.K."/>
            <person name="Amoako-Attah I."/>
            <person name="Bukari Y."/>
            <person name="Meinhardt L.W."/>
            <person name="Bailey B.A."/>
        </authorList>
    </citation>
    <scope>NUCLEOTIDE SEQUENCE [LARGE SCALE GENOMIC DNA]</scope>
    <source>
        <strain evidence="2 3">GH-76</strain>
    </source>
</reference>
<dbReference type="InterPro" id="IPR016084">
    <property type="entry name" value="Haem_Oase-like_multi-hlx"/>
</dbReference>
<dbReference type="PANTHER" id="PTHR43198:SF2">
    <property type="entry name" value="SI:CH1073-67J19.1-RELATED"/>
    <property type="match status" value="1"/>
</dbReference>
<keyword evidence="3" id="KW-1185">Reference proteome</keyword>
<dbReference type="InterPro" id="IPR004305">
    <property type="entry name" value="Thiaminase-2/PQQC"/>
</dbReference>
<dbReference type="CDD" id="cd19359">
    <property type="entry name" value="TenA_C_Bt3146-like"/>
    <property type="match status" value="1"/>
</dbReference>
<dbReference type="SUPFAM" id="SSF48613">
    <property type="entry name" value="Heme oxygenase-like"/>
    <property type="match status" value="1"/>
</dbReference>
<evidence type="ECO:0000313" key="2">
    <source>
        <dbReference type="EMBL" id="KAL0564920.1"/>
    </source>
</evidence>
<name>A0ABR3EPW6_9AGAR</name>
<gene>
    <name evidence="2" type="ORF">V5O48_017116</name>
</gene>
<dbReference type="PANTHER" id="PTHR43198">
    <property type="entry name" value="BIFUNCTIONAL TH2 PROTEIN"/>
    <property type="match status" value="1"/>
</dbReference>
<dbReference type="Proteomes" id="UP001465976">
    <property type="component" value="Unassembled WGS sequence"/>
</dbReference>
<sequence length="456" mass="52064">MTFDLDFLLFDSAKDPHARLVASAIHDEIITFSAYDRKGAGKLLKVVQDEAKPAEDIEIKKFWDDEDNQDVVKAFMTNKLCRDAARGDQKALDAFKRYAVQDYFYLVDWVRFRALRLATMPCDAYDLNQLNEELKSVGKSTNYARDWFVTCVEKLGVSEDDFQVERTVAEVAYSQYLQNNAHGDTWYNLHIILIGCYWAWCKLALELFNDPCTVKDTVFYNTWILPNVDTTDPKKPDFPKSAKALSKFLDENARFMTSETTIKQAKNLFRTSLRLEVALFNSGYEDVVAKPADAPDPLTGQALVPCPQRGQFFINVMRTLTYDELKKTYVSDHDNVLGSWIRSDKTTRVYTLGVNFDDEERRRKFGVETEVLEVHIGGHLFQQQVEALEFPGTSGKDGYVVGLSIEDEGTAGWNGWWCIGKGLRLGTKDAKVQVKTEGSLGMHWKLRVWYIPSTVC</sequence>
<evidence type="ECO:0000313" key="3">
    <source>
        <dbReference type="Proteomes" id="UP001465976"/>
    </source>
</evidence>
<protein>
    <recommendedName>
        <fullName evidence="1">Thiaminase-2/PQQC domain-containing protein</fullName>
    </recommendedName>
</protein>
<feature type="domain" description="Thiaminase-2/PQQC" evidence="1">
    <location>
        <begin position="93"/>
        <end position="284"/>
    </location>
</feature>
<dbReference type="Gene3D" id="1.20.910.10">
    <property type="entry name" value="Heme oxygenase-like"/>
    <property type="match status" value="1"/>
</dbReference>
<dbReference type="Pfam" id="PF03070">
    <property type="entry name" value="TENA_THI-4"/>
    <property type="match status" value="1"/>
</dbReference>
<dbReference type="InterPro" id="IPR050967">
    <property type="entry name" value="Thiamine_Salvage_TenA"/>
</dbReference>
<comment type="caution">
    <text evidence="2">The sequence shown here is derived from an EMBL/GenBank/DDBJ whole genome shotgun (WGS) entry which is preliminary data.</text>
</comment>
<organism evidence="2 3">
    <name type="scientific">Marasmius crinis-equi</name>
    <dbReference type="NCBI Taxonomy" id="585013"/>
    <lineage>
        <taxon>Eukaryota</taxon>
        <taxon>Fungi</taxon>
        <taxon>Dikarya</taxon>
        <taxon>Basidiomycota</taxon>
        <taxon>Agaricomycotina</taxon>
        <taxon>Agaricomycetes</taxon>
        <taxon>Agaricomycetidae</taxon>
        <taxon>Agaricales</taxon>
        <taxon>Marasmiineae</taxon>
        <taxon>Marasmiaceae</taxon>
        <taxon>Marasmius</taxon>
    </lineage>
</organism>